<dbReference type="EMBL" id="WOWR01000079">
    <property type="protein sequence ID" value="KAF0250913.1"/>
    <property type="molecule type" value="Genomic_DNA"/>
</dbReference>
<comment type="caution">
    <text evidence="1">The sequence shown here is derived from an EMBL/GenBank/DDBJ whole genome shotgun (WGS) entry which is preliminary data.</text>
</comment>
<dbReference type="RefSeq" id="WP_156859978.1">
    <property type="nucleotide sequence ID" value="NZ_WOWR01000079.1"/>
</dbReference>
<sequence length="694" mass="76399">MGDVSTPNPALALLAPAKQRLTIPALTLAEADEIPVETLIRFAMRDGRRPRPIYTAHKWFARRLPSVFRSLLIGVTSAPGADFESLYYGAADLQGLTVLDPFVGGGTSVFEAFRLGANVHGCDVDPVACAVSQLELDAADMPDLQPALEQLKARVGQKVLEFHRSGDDLVLHHFWVQHVSCQQCSTSFDVHPSYILADDGKVRHAVCAHCDEVATLASGTRAFDCTSCGQHTVCDAGPGKGGRAACPNCGHAEPLIDHGRRSGVPAWRLFAVETIPRTDDRRVVPIANRVFRRASDDDRQQYAEASMVLRRGLAEGSLALPADPIEAEGWSDERLTAYGYRQWSQLFNDRQLLHLAWLLKEITEMPDPVRSFIAMAFSDHLTTNCMMASYAYGWRRLTPLFSVRAFRHIQRPVELNPWVERTGRGSFPNTIRKLGQAAAYARSPKEPKATAEFISVARRLSKRPGRIHLGSARALSFLKSGSVDVVMTDPPYFDNIAYSELAQFFTPWLKALGVIGSLPRDHVMSESLVARKHQPQSVQHFISGLGEAFAEVERVLRPKGVVAFSYRHTEAPAWLALAEAIAATGLHITRVLPMPGEVGMGLHGQGERGLWDAIFILRRGRRLVGETQELLVSPADLLAADVAVAEWRDRYGCLSIAFNAIDAIALRRAFLVGQALAKNKKVGLDHVPLKEALR</sequence>
<dbReference type="InterPro" id="IPR029063">
    <property type="entry name" value="SAM-dependent_MTases_sf"/>
</dbReference>
<protein>
    <recommendedName>
        <fullName evidence="3">DUF1156 domain-containing protein</fullName>
    </recommendedName>
</protein>
<organism evidence="1 2">
    <name type="scientific">Pseudomonas putida</name>
    <name type="common">Arthrobacter siderocapsulatus</name>
    <dbReference type="NCBI Taxonomy" id="303"/>
    <lineage>
        <taxon>Bacteria</taxon>
        <taxon>Pseudomonadati</taxon>
        <taxon>Pseudomonadota</taxon>
        <taxon>Gammaproteobacteria</taxon>
        <taxon>Pseudomonadales</taxon>
        <taxon>Pseudomonadaceae</taxon>
        <taxon>Pseudomonas</taxon>
    </lineage>
</organism>
<dbReference type="Gene3D" id="3.40.50.150">
    <property type="entry name" value="Vaccinia Virus protein VP39"/>
    <property type="match status" value="2"/>
</dbReference>
<accession>A0A7V8E9W0</accession>
<dbReference type="SUPFAM" id="SSF53335">
    <property type="entry name" value="S-adenosyl-L-methionine-dependent methyltransferases"/>
    <property type="match status" value="2"/>
</dbReference>
<name>A0A7V8E9W0_PSEPU</name>
<proteinExistence type="predicted"/>
<evidence type="ECO:0000313" key="2">
    <source>
        <dbReference type="Proteomes" id="UP000442695"/>
    </source>
</evidence>
<dbReference type="AlphaFoldDB" id="A0A7V8E9W0"/>
<evidence type="ECO:0008006" key="3">
    <source>
        <dbReference type="Google" id="ProtNLM"/>
    </source>
</evidence>
<evidence type="ECO:0000313" key="1">
    <source>
        <dbReference type="EMBL" id="KAF0250913.1"/>
    </source>
</evidence>
<gene>
    <name evidence="1" type="ORF">GN299_31400</name>
</gene>
<dbReference type="Proteomes" id="UP000442695">
    <property type="component" value="Unassembled WGS sequence"/>
</dbReference>
<reference evidence="1 2" key="1">
    <citation type="submission" date="2019-12" db="EMBL/GenBank/DDBJ databases">
        <authorList>
            <person name="Woiski C."/>
        </authorList>
    </citation>
    <scope>NUCLEOTIDE SEQUENCE [LARGE SCALE GENOMIC DNA]</scope>
    <source>
        <strain evidence="1 2">BOE100</strain>
    </source>
</reference>